<dbReference type="PROSITE" id="PS00518">
    <property type="entry name" value="ZF_RING_1"/>
    <property type="match status" value="1"/>
</dbReference>
<accession>A0AAE0IDT8</accession>
<evidence type="ECO:0000256" key="7">
    <source>
        <dbReference type="PROSITE-ProRule" id="PRU00175"/>
    </source>
</evidence>
<dbReference type="CDD" id="cd18008">
    <property type="entry name" value="DEXDc_SHPRH-like"/>
    <property type="match status" value="1"/>
</dbReference>
<dbReference type="InterPro" id="IPR038718">
    <property type="entry name" value="SNF2-like_sf"/>
</dbReference>
<dbReference type="GO" id="GO:0008270">
    <property type="term" value="F:zinc ion binding"/>
    <property type="evidence" value="ECO:0007669"/>
    <property type="project" value="UniProtKB-KW"/>
</dbReference>
<dbReference type="InterPro" id="IPR000330">
    <property type="entry name" value="SNF2_N"/>
</dbReference>
<gene>
    <name evidence="12" type="ORF">B0T19DRAFT_485589</name>
</gene>
<dbReference type="InterPro" id="IPR049730">
    <property type="entry name" value="SNF2/RAD54-like_C"/>
</dbReference>
<dbReference type="PROSITE" id="PS51192">
    <property type="entry name" value="HELICASE_ATP_BIND_1"/>
    <property type="match status" value="1"/>
</dbReference>
<dbReference type="InterPro" id="IPR014001">
    <property type="entry name" value="Helicase_ATP-bd"/>
</dbReference>
<dbReference type="InterPro" id="IPR001650">
    <property type="entry name" value="Helicase_C-like"/>
</dbReference>
<dbReference type="AlphaFoldDB" id="A0AAE0IDT8"/>
<keyword evidence="2" id="KW-0547">Nucleotide-binding</keyword>
<keyword evidence="6" id="KW-0067">ATP-binding</keyword>
<evidence type="ECO:0000256" key="6">
    <source>
        <dbReference type="ARBA" id="ARBA00022840"/>
    </source>
</evidence>
<dbReference type="InterPro" id="IPR027417">
    <property type="entry name" value="P-loop_NTPase"/>
</dbReference>
<dbReference type="PROSITE" id="PS50089">
    <property type="entry name" value="ZF_RING_2"/>
    <property type="match status" value="1"/>
</dbReference>
<keyword evidence="1" id="KW-0479">Metal-binding</keyword>
<feature type="compositionally biased region" description="Polar residues" evidence="8">
    <location>
        <begin position="58"/>
        <end position="71"/>
    </location>
</feature>
<dbReference type="Proteomes" id="UP001286456">
    <property type="component" value="Unassembled WGS sequence"/>
</dbReference>
<keyword evidence="13" id="KW-1185">Reference proteome</keyword>
<keyword evidence="5" id="KW-0862">Zinc</keyword>
<dbReference type="GO" id="GO:0005634">
    <property type="term" value="C:nucleus"/>
    <property type="evidence" value="ECO:0007669"/>
    <property type="project" value="TreeGrafter"/>
</dbReference>
<dbReference type="PANTHER" id="PTHR45626:SF52">
    <property type="entry name" value="SINGLE-STRANDED DNA-DEPENDENT ATPASE (EUROFUNG)"/>
    <property type="match status" value="1"/>
</dbReference>
<keyword evidence="4" id="KW-0378">Hydrolase</keyword>
<feature type="domain" description="RING-type" evidence="9">
    <location>
        <begin position="675"/>
        <end position="722"/>
    </location>
</feature>
<dbReference type="PROSITE" id="PS51194">
    <property type="entry name" value="HELICASE_CTER"/>
    <property type="match status" value="1"/>
</dbReference>
<evidence type="ECO:0000313" key="12">
    <source>
        <dbReference type="EMBL" id="KAK3323152.1"/>
    </source>
</evidence>
<dbReference type="CDD" id="cd18793">
    <property type="entry name" value="SF2_C_SNF"/>
    <property type="match status" value="1"/>
</dbReference>
<dbReference type="SMART" id="SM00490">
    <property type="entry name" value="HELICc"/>
    <property type="match status" value="1"/>
</dbReference>
<evidence type="ECO:0000259" key="9">
    <source>
        <dbReference type="PROSITE" id="PS50089"/>
    </source>
</evidence>
<dbReference type="GO" id="GO:0005524">
    <property type="term" value="F:ATP binding"/>
    <property type="evidence" value="ECO:0007669"/>
    <property type="project" value="UniProtKB-KW"/>
</dbReference>
<dbReference type="InterPro" id="IPR001841">
    <property type="entry name" value="Znf_RING"/>
</dbReference>
<dbReference type="Pfam" id="PF00176">
    <property type="entry name" value="SNF2-rel_dom"/>
    <property type="match status" value="1"/>
</dbReference>
<evidence type="ECO:0000256" key="8">
    <source>
        <dbReference type="SAM" id="MobiDB-lite"/>
    </source>
</evidence>
<dbReference type="SUPFAM" id="SSF52540">
    <property type="entry name" value="P-loop containing nucleoside triphosphate hydrolases"/>
    <property type="match status" value="2"/>
</dbReference>
<proteinExistence type="predicted"/>
<dbReference type="InterPro" id="IPR017907">
    <property type="entry name" value="Znf_RING_CS"/>
</dbReference>
<protein>
    <submittedName>
        <fullName evidence="12">SNF2 family N-terminal domain-containing protein</fullName>
    </submittedName>
</protein>
<evidence type="ECO:0000256" key="3">
    <source>
        <dbReference type="ARBA" id="ARBA00022771"/>
    </source>
</evidence>
<dbReference type="GO" id="GO:0008094">
    <property type="term" value="F:ATP-dependent activity, acting on DNA"/>
    <property type="evidence" value="ECO:0007669"/>
    <property type="project" value="TreeGrafter"/>
</dbReference>
<feature type="domain" description="Helicase ATP-binding" evidence="10">
    <location>
        <begin position="359"/>
        <end position="538"/>
    </location>
</feature>
<dbReference type="InterPro" id="IPR050628">
    <property type="entry name" value="SNF2_RAD54_helicase_TF"/>
</dbReference>
<dbReference type="SUPFAM" id="SSF57850">
    <property type="entry name" value="RING/U-box"/>
    <property type="match status" value="1"/>
</dbReference>
<evidence type="ECO:0000313" key="13">
    <source>
        <dbReference type="Proteomes" id="UP001286456"/>
    </source>
</evidence>
<dbReference type="Gene3D" id="3.40.50.300">
    <property type="entry name" value="P-loop containing nucleotide triphosphate hydrolases"/>
    <property type="match status" value="1"/>
</dbReference>
<evidence type="ECO:0000256" key="2">
    <source>
        <dbReference type="ARBA" id="ARBA00022741"/>
    </source>
</evidence>
<reference evidence="12" key="1">
    <citation type="journal article" date="2023" name="Mol. Phylogenet. Evol.">
        <title>Genome-scale phylogeny and comparative genomics of the fungal order Sordariales.</title>
        <authorList>
            <person name="Hensen N."/>
            <person name="Bonometti L."/>
            <person name="Westerberg I."/>
            <person name="Brannstrom I.O."/>
            <person name="Guillou S."/>
            <person name="Cros-Aarteil S."/>
            <person name="Calhoun S."/>
            <person name="Haridas S."/>
            <person name="Kuo A."/>
            <person name="Mondo S."/>
            <person name="Pangilinan J."/>
            <person name="Riley R."/>
            <person name="LaButti K."/>
            <person name="Andreopoulos B."/>
            <person name="Lipzen A."/>
            <person name="Chen C."/>
            <person name="Yan M."/>
            <person name="Daum C."/>
            <person name="Ng V."/>
            <person name="Clum A."/>
            <person name="Steindorff A."/>
            <person name="Ohm R.A."/>
            <person name="Martin F."/>
            <person name="Silar P."/>
            <person name="Natvig D.O."/>
            <person name="Lalanne C."/>
            <person name="Gautier V."/>
            <person name="Ament-Velasquez S.L."/>
            <person name="Kruys A."/>
            <person name="Hutchinson M.I."/>
            <person name="Powell A.J."/>
            <person name="Barry K."/>
            <person name="Miller A.N."/>
            <person name="Grigoriev I.V."/>
            <person name="Debuchy R."/>
            <person name="Gladieux P."/>
            <person name="Hiltunen Thoren M."/>
            <person name="Johannesson H."/>
        </authorList>
    </citation>
    <scope>NUCLEOTIDE SEQUENCE</scope>
    <source>
        <strain evidence="12">SMH4131-1</strain>
    </source>
</reference>
<reference evidence="12" key="2">
    <citation type="submission" date="2023-06" db="EMBL/GenBank/DDBJ databases">
        <authorList>
            <consortium name="Lawrence Berkeley National Laboratory"/>
            <person name="Haridas S."/>
            <person name="Hensen N."/>
            <person name="Bonometti L."/>
            <person name="Westerberg I."/>
            <person name="Brannstrom I.O."/>
            <person name="Guillou S."/>
            <person name="Cros-Aarteil S."/>
            <person name="Calhoun S."/>
            <person name="Kuo A."/>
            <person name="Mondo S."/>
            <person name="Pangilinan J."/>
            <person name="Riley R."/>
            <person name="Labutti K."/>
            <person name="Andreopoulos B."/>
            <person name="Lipzen A."/>
            <person name="Chen C."/>
            <person name="Yanf M."/>
            <person name="Daum C."/>
            <person name="Ng V."/>
            <person name="Clum A."/>
            <person name="Steindorff A."/>
            <person name="Ohm R."/>
            <person name="Martin F."/>
            <person name="Silar P."/>
            <person name="Natvig D."/>
            <person name="Lalanne C."/>
            <person name="Gautier V."/>
            <person name="Ament-Velasquez S.L."/>
            <person name="Kruys A."/>
            <person name="Hutchinson M.I."/>
            <person name="Powell A.J."/>
            <person name="Barry K."/>
            <person name="Miller A.N."/>
            <person name="Grigoriev I.V."/>
            <person name="Debuchy R."/>
            <person name="Gladieux P."/>
            <person name="Thoren M.H."/>
            <person name="Johannesson H."/>
        </authorList>
    </citation>
    <scope>NUCLEOTIDE SEQUENCE</scope>
    <source>
        <strain evidence="12">SMH4131-1</strain>
    </source>
</reference>
<dbReference type="SMART" id="SM00487">
    <property type="entry name" value="DEXDc"/>
    <property type="match status" value="1"/>
</dbReference>
<evidence type="ECO:0000256" key="4">
    <source>
        <dbReference type="ARBA" id="ARBA00022801"/>
    </source>
</evidence>
<keyword evidence="3 7" id="KW-0863">Zinc-finger</keyword>
<dbReference type="PANTHER" id="PTHR45626">
    <property type="entry name" value="TRANSCRIPTION TERMINATION FACTOR 2-RELATED"/>
    <property type="match status" value="1"/>
</dbReference>
<sequence>MDDGFLSPWGRRLRSANKRPYDESDRSWTPDDGSSSSKRTRTDQSPSVPPFPIDGPSEEQSCGGSHLSQQDTGERTGPLEHETDADLMDADSTNDCPWVSQVPQRTAVSVQNNISGKEFAQTFDTCFGVIELGEVTIGSGAPNKGKALKEVELKIESEFVMIRYSKSKNFAGFLQPRDAQTVLTLTHTFQATLELIIKGPTMLAATVYGFQANADSVGQFLSEKEYFLQTPDQNGSVPYLNPQAFIPPGTDSQEWHSSLETDMDINTMQGQATNIDPITKSKIQKVLDSASGPSTFSETLVSNRLKTPLKLHQRKALAMMVEKESGNIVSPEFPSVWLALANDQGKIRYKNTVTGSWKQEPPILSLGGILADDMGLGKSLTALALVAGSIPASSRPGDANKRPKLVTLILAPLSTLPNWNNEIKTHFHQDSVGCLTYHGPKRGEQAENFQDYEIVITNYETVTADNRKASKTEAIGPLHRMKWHRIILDEAHIIRNRKSGLFEAVSKLEARHKWCLTGTPIQNSIEDLGALVGFLQVTPFDDAATFTRTFVLPIRREDPKGWTELTSLIKAVSLRRTKETETRNLQLPPRDITIQSVHLNAREQAMYEMVARTRARGMRYAGPTDSLFTTILRLRQISNHGCDLLPIAIQDWVEQALKSADIAPEPPNISTIQTCEFCQTTIPGGRGKNKSPLPCLHLICGDCLRTGKPQSPTNDDRCPICSDEITLKAHAGTGPHSQLATTNYVPSSKVKAVLEKLRAAGRDPSGNPIKSVIFSSWTGMLDLLENALSQSGFKYQRIDGTKTLKQRTDALNMFREDGTTTVLLASLGSGAVGLNLTAASHVHIVEPGWNPMLERQALDRVHRLGQTRPVKAFRYIVAGDYSIEKHIIAVQKRKLELMASSFRVETTLDQETNNLKLQDSIADAADSNRVRISRECSNLHQIDAQESVFVYFMLVMNGTRYRY</sequence>
<feature type="region of interest" description="Disordered" evidence="8">
    <location>
        <begin position="1"/>
        <end position="80"/>
    </location>
</feature>
<evidence type="ECO:0000259" key="10">
    <source>
        <dbReference type="PROSITE" id="PS51192"/>
    </source>
</evidence>
<feature type="compositionally biased region" description="Basic and acidic residues" evidence="8">
    <location>
        <begin position="19"/>
        <end position="29"/>
    </location>
</feature>
<dbReference type="EMBL" id="JAUEPO010000004">
    <property type="protein sequence ID" value="KAK3323152.1"/>
    <property type="molecule type" value="Genomic_DNA"/>
</dbReference>
<dbReference type="Gene3D" id="3.40.50.10810">
    <property type="entry name" value="Tandem AAA-ATPase domain"/>
    <property type="match status" value="1"/>
</dbReference>
<dbReference type="GO" id="GO:0006281">
    <property type="term" value="P:DNA repair"/>
    <property type="evidence" value="ECO:0007669"/>
    <property type="project" value="TreeGrafter"/>
</dbReference>
<comment type="caution">
    <text evidence="12">The sequence shown here is derived from an EMBL/GenBank/DDBJ whole genome shotgun (WGS) entry which is preliminary data.</text>
</comment>
<evidence type="ECO:0000259" key="11">
    <source>
        <dbReference type="PROSITE" id="PS51194"/>
    </source>
</evidence>
<organism evidence="12 13">
    <name type="scientific">Cercophora scortea</name>
    <dbReference type="NCBI Taxonomy" id="314031"/>
    <lineage>
        <taxon>Eukaryota</taxon>
        <taxon>Fungi</taxon>
        <taxon>Dikarya</taxon>
        <taxon>Ascomycota</taxon>
        <taxon>Pezizomycotina</taxon>
        <taxon>Sordariomycetes</taxon>
        <taxon>Sordariomycetidae</taxon>
        <taxon>Sordariales</taxon>
        <taxon>Lasiosphaeriaceae</taxon>
        <taxon>Cercophora</taxon>
    </lineage>
</organism>
<evidence type="ECO:0000256" key="5">
    <source>
        <dbReference type="ARBA" id="ARBA00022833"/>
    </source>
</evidence>
<name>A0AAE0IDT8_9PEZI</name>
<dbReference type="Pfam" id="PF00271">
    <property type="entry name" value="Helicase_C"/>
    <property type="match status" value="1"/>
</dbReference>
<dbReference type="GO" id="GO:0016787">
    <property type="term" value="F:hydrolase activity"/>
    <property type="evidence" value="ECO:0007669"/>
    <property type="project" value="UniProtKB-KW"/>
</dbReference>
<feature type="domain" description="Helicase C-terminal" evidence="11">
    <location>
        <begin position="749"/>
        <end position="916"/>
    </location>
</feature>
<evidence type="ECO:0000256" key="1">
    <source>
        <dbReference type="ARBA" id="ARBA00022723"/>
    </source>
</evidence>